<accession>A9WBJ1</accession>
<dbReference type="PANTHER" id="PTHR21666">
    <property type="entry name" value="PEPTIDASE-RELATED"/>
    <property type="match status" value="1"/>
</dbReference>
<dbReference type="eggNOG" id="COG0739">
    <property type="taxonomic scope" value="Bacteria"/>
</dbReference>
<dbReference type="InterPro" id="IPR016047">
    <property type="entry name" value="M23ase_b-sheet_dom"/>
</dbReference>
<dbReference type="InParanoid" id="A9WBJ1"/>
<dbReference type="PANTHER" id="PTHR21666:SF286">
    <property type="entry name" value="LIPOPROTEIN NLPD"/>
    <property type="match status" value="1"/>
</dbReference>
<dbReference type="Gene3D" id="2.70.70.10">
    <property type="entry name" value="Glucose Permease (Domain IIA)"/>
    <property type="match status" value="1"/>
</dbReference>
<dbReference type="Proteomes" id="UP000002008">
    <property type="component" value="Chromosome"/>
</dbReference>
<gene>
    <name evidence="2" type="ordered locus">Caur_0144</name>
</gene>
<dbReference type="STRING" id="324602.Caur_0144"/>
<dbReference type="EMBL" id="CP000909">
    <property type="protein sequence ID" value="ABY33398.1"/>
    <property type="molecule type" value="Genomic_DNA"/>
</dbReference>
<evidence type="ECO:0000259" key="1">
    <source>
        <dbReference type="PROSITE" id="PS50943"/>
    </source>
</evidence>
<dbReference type="InterPro" id="IPR010982">
    <property type="entry name" value="Lambda_DNA-bd_dom_sf"/>
</dbReference>
<dbReference type="InterPro" id="IPR050570">
    <property type="entry name" value="Cell_wall_metabolism_enzyme"/>
</dbReference>
<dbReference type="KEGG" id="cau:Caur_0144"/>
<dbReference type="RefSeq" id="WP_012256054.1">
    <property type="nucleotide sequence ID" value="NC_010175.1"/>
</dbReference>
<dbReference type="Pfam" id="PF01551">
    <property type="entry name" value="Peptidase_M23"/>
    <property type="match status" value="1"/>
</dbReference>
<keyword evidence="3" id="KW-1185">Reference proteome</keyword>
<dbReference type="InterPro" id="IPR011055">
    <property type="entry name" value="Dup_hybrid_motif"/>
</dbReference>
<dbReference type="GO" id="GO:0003677">
    <property type="term" value="F:DNA binding"/>
    <property type="evidence" value="ECO:0007669"/>
    <property type="project" value="InterPro"/>
</dbReference>
<reference evidence="3" key="1">
    <citation type="journal article" date="2011" name="BMC Genomics">
        <title>Complete genome sequence of the filamentous anoxygenic phototrophic bacterium Chloroflexus aurantiacus.</title>
        <authorList>
            <person name="Tang K.H."/>
            <person name="Barry K."/>
            <person name="Chertkov O."/>
            <person name="Dalin E."/>
            <person name="Han C.S."/>
            <person name="Hauser L.J."/>
            <person name="Honchak B.M."/>
            <person name="Karbach L.E."/>
            <person name="Land M.L."/>
            <person name="Lapidus A."/>
            <person name="Larimer F.W."/>
            <person name="Mikhailova N."/>
            <person name="Pitluck S."/>
            <person name="Pierson B.K."/>
            <person name="Blankenship R.E."/>
        </authorList>
    </citation>
    <scope>NUCLEOTIDE SEQUENCE [LARGE SCALE GENOMIC DNA]</scope>
    <source>
        <strain evidence="3">ATCC 29366 / DSM 635 / J-10-fl</strain>
    </source>
</reference>
<dbReference type="EnsemblBacteria" id="ABY33398">
    <property type="protein sequence ID" value="ABY33398"/>
    <property type="gene ID" value="Caur_0144"/>
</dbReference>
<evidence type="ECO:0000313" key="3">
    <source>
        <dbReference type="Proteomes" id="UP000002008"/>
    </source>
</evidence>
<dbReference type="HOGENOM" id="CLU_859693_0_0_0"/>
<dbReference type="SUPFAM" id="SSF51261">
    <property type="entry name" value="Duplicated hybrid motif"/>
    <property type="match status" value="1"/>
</dbReference>
<sequence length="320" mass="33934">MQTLRSIRRTRDLTFVDLALLSGIPARAIAEAEYGLRRLSNHEVEAIALVLGLSPTTLFPPFQQRSSSPNLTPLILTAGLATSLALSPLVMTEWQRAQQQLLSTTIHHVGEALNAPDRQPTPDIIRPLPTAPQAARSIPATPTADALAPLVAPLPPRTPTPIPTPSFYLDEAGPHGCPVQPTTGQVVITQGYGVGTHAPAHVWGAVDLAVDGNGDGIAEPGSSWYTPIVATHNGVVRVTLDSYPAGHHVWVMAPDGIWRTGYAHLAVVTVIDGQYVQAGDVIGLMGNTGFASGPHLDYQVWRGDENIDPTTLVGCSTIKP</sequence>
<feature type="domain" description="HTH cro/C1-type" evidence="1">
    <location>
        <begin position="4"/>
        <end position="58"/>
    </location>
</feature>
<protein>
    <submittedName>
        <fullName evidence="2">Peptidase M23B</fullName>
    </submittedName>
</protein>
<evidence type="ECO:0000313" key="2">
    <source>
        <dbReference type="EMBL" id="ABY33398.1"/>
    </source>
</evidence>
<organism evidence="2 3">
    <name type="scientific">Chloroflexus aurantiacus (strain ATCC 29366 / DSM 635 / J-10-fl)</name>
    <dbReference type="NCBI Taxonomy" id="324602"/>
    <lineage>
        <taxon>Bacteria</taxon>
        <taxon>Bacillati</taxon>
        <taxon>Chloroflexota</taxon>
        <taxon>Chloroflexia</taxon>
        <taxon>Chloroflexales</taxon>
        <taxon>Chloroflexineae</taxon>
        <taxon>Chloroflexaceae</taxon>
        <taxon>Chloroflexus</taxon>
    </lineage>
</organism>
<dbReference type="SMART" id="SM00530">
    <property type="entry name" value="HTH_XRE"/>
    <property type="match status" value="1"/>
</dbReference>
<dbReference type="InterPro" id="IPR001387">
    <property type="entry name" value="Cro/C1-type_HTH"/>
</dbReference>
<dbReference type="Gene3D" id="1.10.260.40">
    <property type="entry name" value="lambda repressor-like DNA-binding domains"/>
    <property type="match status" value="1"/>
</dbReference>
<dbReference type="eggNOG" id="COG1396">
    <property type="taxonomic scope" value="Bacteria"/>
</dbReference>
<dbReference type="CDD" id="cd00093">
    <property type="entry name" value="HTH_XRE"/>
    <property type="match status" value="1"/>
</dbReference>
<dbReference type="CDD" id="cd12797">
    <property type="entry name" value="M23_peptidase"/>
    <property type="match status" value="1"/>
</dbReference>
<proteinExistence type="predicted"/>
<dbReference type="SUPFAM" id="SSF47413">
    <property type="entry name" value="lambda repressor-like DNA-binding domains"/>
    <property type="match status" value="1"/>
</dbReference>
<dbReference type="GO" id="GO:0004222">
    <property type="term" value="F:metalloendopeptidase activity"/>
    <property type="evidence" value="ECO:0000318"/>
    <property type="project" value="GO_Central"/>
</dbReference>
<dbReference type="PROSITE" id="PS50943">
    <property type="entry name" value="HTH_CROC1"/>
    <property type="match status" value="1"/>
</dbReference>
<name>A9WBJ1_CHLAA</name>
<dbReference type="AlphaFoldDB" id="A9WBJ1"/>
<dbReference type="PATRIC" id="fig|324602.8.peg.162"/>